<evidence type="ECO:0000256" key="3">
    <source>
        <dbReference type="ARBA" id="ARBA00022741"/>
    </source>
</evidence>
<dbReference type="InterPro" id="IPR010737">
    <property type="entry name" value="4-carb_acid_sugar_kinase_N"/>
</dbReference>
<sequence length="429" mass="46592">MDIVVLCDDLTGANATGVKLSKQGFKTATVIHGLPLPQSGYDALCLDIDSRYAPENQARNRVTAALKESTKNGRAAIYSKRIDSTLRGNIGSEMEAMLEFLGKETVAVVVSSFPDSGRTTIGGFLLVDNIPLQQTDVAQDPVRPLTTSKVEEIIQFQTELPTTTLGLDVVLGGREKLEQQINQAKQHSKIICIDAVTEEHIDLIAEVVKNIETPVLSVDPGPFTAAYASKKLNQAKRSHKYLITIGSVTTQTGMQIDYFTHKMNVKPIYVTPANLATFTDDWGKEVNRVVEEAEDKLQDTDILMITTYSPGQKMLDLSSLAAKENTTEDSLAKRITDGLGMISRRILENNRELFKGCYLSGGDVTASVGSITRAHGIELNDEIIPLAAFGSFIGGYLDGMPVVTKGGMIGDKKALHTCMSYLISSTINT</sequence>
<evidence type="ECO:0000256" key="5">
    <source>
        <dbReference type="ARBA" id="ARBA00022840"/>
    </source>
</evidence>
<dbReference type="Gene3D" id="3.40.980.20">
    <property type="entry name" value="Four-carbon acid sugar kinase, nucleotide binding domain"/>
    <property type="match status" value="1"/>
</dbReference>
<evidence type="ECO:0000256" key="2">
    <source>
        <dbReference type="ARBA" id="ARBA00022679"/>
    </source>
</evidence>
<proteinExistence type="inferred from homology"/>
<dbReference type="Gene3D" id="3.40.50.10840">
    <property type="entry name" value="Putative sugar-binding, N-terminal domain"/>
    <property type="match status" value="1"/>
</dbReference>
<dbReference type="InterPro" id="IPR037051">
    <property type="entry name" value="4-carb_acid_sugar_kinase_N_sf"/>
</dbReference>
<dbReference type="Pfam" id="PF07005">
    <property type="entry name" value="SBD_N"/>
    <property type="match status" value="1"/>
</dbReference>
<dbReference type="SUPFAM" id="SSF142764">
    <property type="entry name" value="YgbK-like"/>
    <property type="match status" value="1"/>
</dbReference>
<dbReference type="RefSeq" id="WP_244712277.1">
    <property type="nucleotide sequence ID" value="NZ_CP095073.1"/>
</dbReference>
<evidence type="ECO:0000313" key="10">
    <source>
        <dbReference type="Proteomes" id="UP000831787"/>
    </source>
</evidence>
<comment type="similarity">
    <text evidence="1">Belongs to the four-carbon acid sugar kinase family.</text>
</comment>
<evidence type="ECO:0000256" key="6">
    <source>
        <dbReference type="ARBA" id="ARBA00023277"/>
    </source>
</evidence>
<evidence type="ECO:0000256" key="1">
    <source>
        <dbReference type="ARBA" id="ARBA00005715"/>
    </source>
</evidence>
<dbReference type="Proteomes" id="UP000831787">
    <property type="component" value="Chromosome"/>
</dbReference>
<feature type="domain" description="Four-carbon acid sugar kinase nucleotide binding" evidence="8">
    <location>
        <begin position="242"/>
        <end position="415"/>
    </location>
</feature>
<evidence type="ECO:0000259" key="8">
    <source>
        <dbReference type="Pfam" id="PF17042"/>
    </source>
</evidence>
<dbReference type="Pfam" id="PF17042">
    <property type="entry name" value="NBD_C"/>
    <property type="match status" value="1"/>
</dbReference>
<dbReference type="InterPro" id="IPR031475">
    <property type="entry name" value="NBD_C"/>
</dbReference>
<protein>
    <submittedName>
        <fullName evidence="9">Four-carbon acid sugar kinase family protein</fullName>
    </submittedName>
</protein>
<accession>A0ABY4EM26</accession>
<reference evidence="9 10" key="1">
    <citation type="submission" date="2022-04" db="EMBL/GenBank/DDBJ databases">
        <title>Halobacillus sp. isolated from saltern.</title>
        <authorList>
            <person name="Won M."/>
            <person name="Lee C.-M."/>
            <person name="Woen H.-Y."/>
            <person name="Kwon S.-W."/>
        </authorList>
    </citation>
    <scope>NUCLEOTIDE SEQUENCE [LARGE SCALE GENOMIC DNA]</scope>
    <source>
        <strain evidence="9 10">SSBR10-3</strain>
    </source>
</reference>
<feature type="domain" description="Four-carbon acid sugar kinase N-terminal" evidence="7">
    <location>
        <begin position="3"/>
        <end position="226"/>
    </location>
</feature>
<keyword evidence="6" id="KW-0119">Carbohydrate metabolism</keyword>
<keyword evidence="4 9" id="KW-0418">Kinase</keyword>
<keyword evidence="5" id="KW-0067">ATP-binding</keyword>
<keyword evidence="10" id="KW-1185">Reference proteome</keyword>
<keyword evidence="3" id="KW-0547">Nucleotide-binding</keyword>
<gene>
    <name evidence="9" type="ORF">MUN89_06050</name>
</gene>
<evidence type="ECO:0000259" key="7">
    <source>
        <dbReference type="Pfam" id="PF07005"/>
    </source>
</evidence>
<evidence type="ECO:0000256" key="4">
    <source>
        <dbReference type="ARBA" id="ARBA00022777"/>
    </source>
</evidence>
<evidence type="ECO:0000313" key="9">
    <source>
        <dbReference type="EMBL" id="UOQ45505.1"/>
    </source>
</evidence>
<dbReference type="EMBL" id="CP095073">
    <property type="protein sequence ID" value="UOQ45505.1"/>
    <property type="molecule type" value="Genomic_DNA"/>
</dbReference>
<keyword evidence="2" id="KW-0808">Transferase</keyword>
<dbReference type="GO" id="GO:0016301">
    <property type="term" value="F:kinase activity"/>
    <property type="evidence" value="ECO:0007669"/>
    <property type="project" value="UniProtKB-KW"/>
</dbReference>
<name>A0ABY4EM26_9BACI</name>
<organism evidence="9 10">
    <name type="scientific">Halobacillus salinarum</name>
    <dbReference type="NCBI Taxonomy" id="2932257"/>
    <lineage>
        <taxon>Bacteria</taxon>
        <taxon>Bacillati</taxon>
        <taxon>Bacillota</taxon>
        <taxon>Bacilli</taxon>
        <taxon>Bacillales</taxon>
        <taxon>Bacillaceae</taxon>
        <taxon>Halobacillus</taxon>
    </lineage>
</organism>
<dbReference type="InterPro" id="IPR042213">
    <property type="entry name" value="NBD_C_sf"/>
</dbReference>